<feature type="domain" description="Glycoside hydrolase family 5" evidence="5">
    <location>
        <begin position="73"/>
        <end position="386"/>
    </location>
</feature>
<sequence>MACAMQRSRFFQFQSLLWLLIAGVCAGGLAAWSWLENEQWRGVATSVDQPIAWANVPQGGVNLPSLHLESPEVISRTLDTAKAAGFYWLRVQFPWEDIEIHAKNDFRDYRHDYNGDGMVDQTDAISAWTKYDGIVAAAQARNLQLIVRLDRPPSWARQNLPMDSFRVAKRQQDPGSTGPPDNYGDYGDYVTAVVERYRGKVRFFQIWNEPNYGHEWNWADPNPDEFFKLLQLGYTRAKAANPDAIILFPSLTPADGFDWQAMNDLQFLEQLYQLGAADYFDIFTAQGYGLGQPATENRYVRPLFNADGSLRRDTLWQRPLDSRTDVTRVVFLREVMERYGDAHKAVWISEFGWNSSAVATQYGPPVSEEQKAQYLVEYLQRARQQWPWLGAMNIWFLRPGVNFSPEDPTIHFALLKNDWTELPAYTAVKAYLTQAPQLGIGRYQPNDLLWQQGEYSANWWGEHLIVQSAGPIEVVVDGQVLAEPEFRGELGQHQLEIRGDWQALTISRQRAWWWLWASIPFGLWLGLLLALKRFYRVLVRKRTV</sequence>
<name>A9B4F9_HERA2</name>
<dbReference type="Gene3D" id="3.20.20.80">
    <property type="entry name" value="Glycosidases"/>
    <property type="match status" value="1"/>
</dbReference>
<dbReference type="STRING" id="316274.Haur_0064"/>
<comment type="similarity">
    <text evidence="3">Belongs to the glycosyl hydrolase 5 (cellulase A) family.</text>
</comment>
<gene>
    <name evidence="6" type="ordered locus">Haur_0064</name>
</gene>
<proteinExistence type="inferred from homology"/>
<dbReference type="HOGENOM" id="CLU_034735_0_0_0"/>
<keyword evidence="1 3" id="KW-0378">Hydrolase</keyword>
<dbReference type="PANTHER" id="PTHR12631:SF10">
    <property type="entry name" value="BETA-XYLOSIDASE-LIKE PROTEIN-RELATED"/>
    <property type="match status" value="1"/>
</dbReference>
<dbReference type="EMBL" id="CP000875">
    <property type="protein sequence ID" value="ABX02716.1"/>
    <property type="molecule type" value="Genomic_DNA"/>
</dbReference>
<dbReference type="GO" id="GO:0000272">
    <property type="term" value="P:polysaccharide catabolic process"/>
    <property type="evidence" value="ECO:0007669"/>
    <property type="project" value="InterPro"/>
</dbReference>
<dbReference type="InterPro" id="IPR001547">
    <property type="entry name" value="Glyco_hydro_5"/>
</dbReference>
<protein>
    <recommendedName>
        <fullName evidence="5">Glycoside hydrolase family 5 domain-containing protein</fullName>
    </recommendedName>
</protein>
<accession>A9B4F9</accession>
<dbReference type="CAZy" id="GH39">
    <property type="family name" value="Glycoside Hydrolase Family 39"/>
</dbReference>
<keyword evidence="4" id="KW-0812">Transmembrane</keyword>
<dbReference type="PANTHER" id="PTHR12631">
    <property type="entry name" value="ALPHA-L-IDURONIDASE"/>
    <property type="match status" value="1"/>
</dbReference>
<keyword evidence="4" id="KW-1133">Transmembrane helix</keyword>
<dbReference type="AlphaFoldDB" id="A9B4F9"/>
<dbReference type="Proteomes" id="UP000000787">
    <property type="component" value="Chromosome"/>
</dbReference>
<dbReference type="Pfam" id="PF00150">
    <property type="entry name" value="Cellulase"/>
    <property type="match status" value="1"/>
</dbReference>
<keyword evidence="2 3" id="KW-0326">Glycosidase</keyword>
<dbReference type="KEGG" id="hau:Haur_0064"/>
<evidence type="ECO:0000313" key="6">
    <source>
        <dbReference type="EMBL" id="ABX02716.1"/>
    </source>
</evidence>
<keyword evidence="7" id="KW-1185">Reference proteome</keyword>
<dbReference type="InterPro" id="IPR051923">
    <property type="entry name" value="Glycosyl_Hydrolase_39"/>
</dbReference>
<dbReference type="GO" id="GO:0004553">
    <property type="term" value="F:hydrolase activity, hydrolyzing O-glycosyl compounds"/>
    <property type="evidence" value="ECO:0007669"/>
    <property type="project" value="InterPro"/>
</dbReference>
<dbReference type="SUPFAM" id="SSF51445">
    <property type="entry name" value="(Trans)glycosidases"/>
    <property type="match status" value="1"/>
</dbReference>
<keyword evidence="4" id="KW-0472">Membrane</keyword>
<evidence type="ECO:0000256" key="2">
    <source>
        <dbReference type="ARBA" id="ARBA00023295"/>
    </source>
</evidence>
<evidence type="ECO:0000259" key="5">
    <source>
        <dbReference type="Pfam" id="PF00150"/>
    </source>
</evidence>
<dbReference type="InParanoid" id="A9B4F9"/>
<evidence type="ECO:0000256" key="4">
    <source>
        <dbReference type="SAM" id="Phobius"/>
    </source>
</evidence>
<dbReference type="InterPro" id="IPR017853">
    <property type="entry name" value="GH"/>
</dbReference>
<reference evidence="6 7" key="1">
    <citation type="journal article" date="2011" name="Stand. Genomic Sci.">
        <title>Complete genome sequence of the filamentous gliding predatory bacterium Herpetosiphon aurantiacus type strain (114-95(T)).</title>
        <authorList>
            <person name="Kiss H."/>
            <person name="Nett M."/>
            <person name="Domin N."/>
            <person name="Martin K."/>
            <person name="Maresca J.A."/>
            <person name="Copeland A."/>
            <person name="Lapidus A."/>
            <person name="Lucas S."/>
            <person name="Berry K.W."/>
            <person name="Glavina Del Rio T."/>
            <person name="Dalin E."/>
            <person name="Tice H."/>
            <person name="Pitluck S."/>
            <person name="Richardson P."/>
            <person name="Bruce D."/>
            <person name="Goodwin L."/>
            <person name="Han C."/>
            <person name="Detter J.C."/>
            <person name="Schmutz J."/>
            <person name="Brettin T."/>
            <person name="Land M."/>
            <person name="Hauser L."/>
            <person name="Kyrpides N.C."/>
            <person name="Ivanova N."/>
            <person name="Goker M."/>
            <person name="Woyke T."/>
            <person name="Klenk H.P."/>
            <person name="Bryant D.A."/>
        </authorList>
    </citation>
    <scope>NUCLEOTIDE SEQUENCE [LARGE SCALE GENOMIC DNA]</scope>
    <source>
        <strain evidence="7">ATCC 23779 / DSM 785 / 114-95</strain>
    </source>
</reference>
<organism evidence="6 7">
    <name type="scientific">Herpetosiphon aurantiacus (strain ATCC 23779 / DSM 785 / 114-95)</name>
    <dbReference type="NCBI Taxonomy" id="316274"/>
    <lineage>
        <taxon>Bacteria</taxon>
        <taxon>Bacillati</taxon>
        <taxon>Chloroflexota</taxon>
        <taxon>Chloroflexia</taxon>
        <taxon>Herpetosiphonales</taxon>
        <taxon>Herpetosiphonaceae</taxon>
        <taxon>Herpetosiphon</taxon>
    </lineage>
</organism>
<evidence type="ECO:0000256" key="1">
    <source>
        <dbReference type="ARBA" id="ARBA00022801"/>
    </source>
</evidence>
<dbReference type="eggNOG" id="COG3664">
    <property type="taxonomic scope" value="Bacteria"/>
</dbReference>
<dbReference type="BioCyc" id="HAUR316274:GHYA-65-MONOMER"/>
<evidence type="ECO:0000256" key="3">
    <source>
        <dbReference type="RuleBase" id="RU361153"/>
    </source>
</evidence>
<feature type="transmembrane region" description="Helical" evidence="4">
    <location>
        <begin position="511"/>
        <end position="531"/>
    </location>
</feature>
<evidence type="ECO:0000313" key="7">
    <source>
        <dbReference type="Proteomes" id="UP000000787"/>
    </source>
</evidence>